<keyword evidence="4" id="KW-0560">Oxidoreductase</keyword>
<accession>A0AAN9VB36</accession>
<dbReference type="InterPro" id="IPR005475">
    <property type="entry name" value="Transketolase-like_Pyr-bd"/>
</dbReference>
<dbReference type="NCBIfam" id="NF006914">
    <property type="entry name" value="PRK09404.1"/>
    <property type="match status" value="1"/>
</dbReference>
<evidence type="ECO:0000256" key="2">
    <source>
        <dbReference type="ARBA" id="ARBA00006936"/>
    </source>
</evidence>
<evidence type="ECO:0000313" key="7">
    <source>
        <dbReference type="EMBL" id="KAK7794915.1"/>
    </source>
</evidence>
<dbReference type="Proteomes" id="UP001378592">
    <property type="component" value="Unassembled WGS sequence"/>
</dbReference>
<feature type="domain" description="Transketolase-like pyrimidine-binding" evidence="6">
    <location>
        <begin position="630"/>
        <end position="833"/>
    </location>
</feature>
<dbReference type="Gene3D" id="3.40.50.970">
    <property type="match status" value="1"/>
</dbReference>
<dbReference type="PANTHER" id="PTHR23152:SF4">
    <property type="entry name" value="2-OXOADIPATE DEHYDROGENASE COMPLEX COMPONENT E1"/>
    <property type="match status" value="1"/>
</dbReference>
<dbReference type="CDD" id="cd02016">
    <property type="entry name" value="TPP_E1_OGDC_like"/>
    <property type="match status" value="1"/>
</dbReference>
<comment type="caution">
    <text evidence="7">The sequence shown here is derived from an EMBL/GenBank/DDBJ whole genome shotgun (WGS) entry which is preliminary data.</text>
</comment>
<dbReference type="InterPro" id="IPR029061">
    <property type="entry name" value="THDP-binding"/>
</dbReference>
<dbReference type="NCBIfam" id="NF008907">
    <property type="entry name" value="PRK12270.1"/>
    <property type="match status" value="1"/>
</dbReference>
<dbReference type="Pfam" id="PF16870">
    <property type="entry name" value="OxoGdeHyase_C"/>
    <property type="match status" value="1"/>
</dbReference>
<dbReference type="Gene3D" id="1.10.287.1150">
    <property type="entry name" value="TPP helical domain"/>
    <property type="match status" value="1"/>
</dbReference>
<evidence type="ECO:0000259" key="6">
    <source>
        <dbReference type="SMART" id="SM00861"/>
    </source>
</evidence>
<protein>
    <recommendedName>
        <fullName evidence="6">Transketolase-like pyrimidine-binding domain-containing protein</fullName>
    </recommendedName>
</protein>
<evidence type="ECO:0000313" key="8">
    <source>
        <dbReference type="Proteomes" id="UP001378592"/>
    </source>
</evidence>
<dbReference type="PIRSF" id="PIRSF000157">
    <property type="entry name" value="Oxoglu_dh_E1"/>
    <property type="match status" value="1"/>
</dbReference>
<sequence length="979" mass="110366">MGKTTFITIVGCGLHNIGIMCYLTHRVPVKCHRLCHSFLRVTGSVATHTRNGGLLPAILAQHSQPLLSRGITSRIGKGRIFTCLKRNYHSRNGVYGYRPRAKEDFRVPPSVQEIRIQQNQFYNFVMAYRQHGHKMASVNPLVIDRITVPDLDPSLFGLQINDQFQFSGILFSPKQQGTVLEAIQHLNNSYTSHLSAEFLHLEENEEKEWFAKAVEEIAYTDLDNTTRKGLATDLLKSQAFDNFLATKFVTVKRYGAEGAESMMGFYSELFKLCAEDGLEQIVLCMPHRGRLNFLTGLLHFPPAMIFRKLKGLSEFPSDAKATGDVVTHYTNSVDLHIDGKIIHVTLLYNPSHLEAVNPVSMGKARARQQSLGDGAYSDTANWSDKVLNFQVHGDAAFAGQGVNQEMLNMTSVPHFEVGGSVHLIVNNQLGFTTPGERGRSTTYCSDLAKMISAPVLHVNGDYPEMVVKAARLAVAYQRKFRKDVFVDLMCFRRWGHNELDDPTFTNPAVYRIITSRRSVPDMYVNSLAEEGVMTQEEASSITNEYSSWLNSILKNLDTFEVQKFFFKRQWANINQAPAALTTWDTGVDINILKYVGTKSVSYPETFSIHSHLLKSHVNARMTKISNDQNIDWATAEALAVGSLLYQGHYVRLSGQDVGRGTFSHRHFMIIDQDTNDMFIPLNNLINDQKGFLEIANSTLSEEAVLAFEYGMSIESPQKLIIWEAQFGDFFNGAQIQIDTFVTGGETKWMVCSGLVILLPHGYDGAGPEHSSSRIERFLQMTDSKENFPDGDDVNMHIANPTTPAQYFHLLRRQMVRDYRKPLVVISPKILLRYPDATSSLNEMIEGTSFLPVLGDNSQADHIKKIILVSGKHFYALDKYRKESGIQDTAIIRLEGLVPFPTPFLQEVLSKYKHAKYFVWSQEEPQNMGAWSYVKPRFENLLGRKLKYSGRPPLATPAVGIGEVHQKEAQDVVRTPFTMR</sequence>
<keyword evidence="5" id="KW-0786">Thiamine pyrophosphate</keyword>
<dbReference type="PANTHER" id="PTHR23152">
    <property type="entry name" value="2-OXOGLUTARATE DEHYDROGENASE"/>
    <property type="match status" value="1"/>
</dbReference>
<dbReference type="Pfam" id="PF00676">
    <property type="entry name" value="E1_dh"/>
    <property type="match status" value="1"/>
</dbReference>
<comment type="cofactor">
    <cofactor evidence="1">
        <name>thiamine diphosphate</name>
        <dbReference type="ChEBI" id="CHEBI:58937"/>
    </cofactor>
</comment>
<proteinExistence type="inferred from homology"/>
<comment type="similarity">
    <text evidence="2">Belongs to the alpha-ketoglutarate dehydrogenase family.</text>
</comment>
<dbReference type="NCBIfam" id="TIGR00239">
    <property type="entry name" value="2oxo_dh_E1"/>
    <property type="match status" value="1"/>
</dbReference>
<reference evidence="7 8" key="1">
    <citation type="submission" date="2024-03" db="EMBL/GenBank/DDBJ databases">
        <title>The genome assembly and annotation of the cricket Gryllus longicercus Weissman &amp; Gray.</title>
        <authorList>
            <person name="Szrajer S."/>
            <person name="Gray D."/>
            <person name="Ylla G."/>
        </authorList>
    </citation>
    <scope>NUCLEOTIDE SEQUENCE [LARGE SCALE GENOMIC DNA]</scope>
    <source>
        <strain evidence="7">DAG 2021-001</strain>
        <tissue evidence="7">Whole body minus gut</tissue>
    </source>
</reference>
<dbReference type="InterPro" id="IPR042179">
    <property type="entry name" value="KGD_C_sf"/>
</dbReference>
<evidence type="ECO:0000256" key="5">
    <source>
        <dbReference type="ARBA" id="ARBA00023052"/>
    </source>
</evidence>
<dbReference type="Gene3D" id="3.40.50.11610">
    <property type="entry name" value="Multifunctional 2-oxoglutarate metabolism enzyme, C-terminal domain"/>
    <property type="match status" value="1"/>
</dbReference>
<dbReference type="EMBL" id="JAZDUA010000310">
    <property type="protein sequence ID" value="KAK7794915.1"/>
    <property type="molecule type" value="Genomic_DNA"/>
</dbReference>
<dbReference type="InterPro" id="IPR011603">
    <property type="entry name" value="2oxoglutarate_DH_E1"/>
</dbReference>
<evidence type="ECO:0000256" key="4">
    <source>
        <dbReference type="ARBA" id="ARBA00023002"/>
    </source>
</evidence>
<dbReference type="InterPro" id="IPR031717">
    <property type="entry name" value="ODO-1/KGD_C"/>
</dbReference>
<dbReference type="SUPFAM" id="SSF52518">
    <property type="entry name" value="Thiamin diphosphate-binding fold (THDP-binding)"/>
    <property type="match status" value="2"/>
</dbReference>
<dbReference type="AlphaFoldDB" id="A0AAN9VB36"/>
<evidence type="ECO:0000256" key="1">
    <source>
        <dbReference type="ARBA" id="ARBA00001964"/>
    </source>
</evidence>
<name>A0AAN9VB36_9ORTH</name>
<keyword evidence="8" id="KW-1185">Reference proteome</keyword>
<dbReference type="GO" id="GO:0030976">
    <property type="term" value="F:thiamine pyrophosphate binding"/>
    <property type="evidence" value="ECO:0007669"/>
    <property type="project" value="InterPro"/>
</dbReference>
<dbReference type="Pfam" id="PF02779">
    <property type="entry name" value="Transket_pyr"/>
    <property type="match status" value="1"/>
</dbReference>
<keyword evidence="3" id="KW-0809">Transit peptide</keyword>
<dbReference type="SMART" id="SM00861">
    <property type="entry name" value="Transket_pyr"/>
    <property type="match status" value="1"/>
</dbReference>
<dbReference type="GO" id="GO:0016624">
    <property type="term" value="F:oxidoreductase activity, acting on the aldehyde or oxo group of donors, disulfide as acceptor"/>
    <property type="evidence" value="ECO:0007669"/>
    <property type="project" value="InterPro"/>
</dbReference>
<evidence type="ECO:0000256" key="3">
    <source>
        <dbReference type="ARBA" id="ARBA00022946"/>
    </source>
</evidence>
<dbReference type="InterPro" id="IPR001017">
    <property type="entry name" value="DH_E1"/>
</dbReference>
<dbReference type="Gene3D" id="3.40.50.12470">
    <property type="match status" value="1"/>
</dbReference>
<gene>
    <name evidence="7" type="ORF">R5R35_005890</name>
</gene>
<organism evidence="7 8">
    <name type="scientific">Gryllus longicercus</name>
    <dbReference type="NCBI Taxonomy" id="2509291"/>
    <lineage>
        <taxon>Eukaryota</taxon>
        <taxon>Metazoa</taxon>
        <taxon>Ecdysozoa</taxon>
        <taxon>Arthropoda</taxon>
        <taxon>Hexapoda</taxon>
        <taxon>Insecta</taxon>
        <taxon>Pterygota</taxon>
        <taxon>Neoptera</taxon>
        <taxon>Polyneoptera</taxon>
        <taxon>Orthoptera</taxon>
        <taxon>Ensifera</taxon>
        <taxon>Gryllidea</taxon>
        <taxon>Grylloidea</taxon>
        <taxon>Gryllidae</taxon>
        <taxon>Gryllinae</taxon>
        <taxon>Gryllus</taxon>
    </lineage>
</organism>